<evidence type="ECO:0000256" key="3">
    <source>
        <dbReference type="ARBA" id="ARBA00012438"/>
    </source>
</evidence>
<proteinExistence type="predicted"/>
<name>A0A133YA85_9FIRM</name>
<dbReference type="CDD" id="cd00075">
    <property type="entry name" value="HATPase"/>
    <property type="match status" value="1"/>
</dbReference>
<gene>
    <name evidence="15" type="ORF">HMPREF1872_00932</name>
</gene>
<keyword evidence="9" id="KW-0067">ATP-binding</keyword>
<dbReference type="PATRIC" id="fig|1497955.3.peg.903"/>
<feature type="domain" description="Histidine kinase" evidence="14">
    <location>
        <begin position="677"/>
        <end position="894"/>
    </location>
</feature>
<dbReference type="Pfam" id="PF13493">
    <property type="entry name" value="DUF4118"/>
    <property type="match status" value="1"/>
</dbReference>
<dbReference type="EC" id="2.7.13.3" evidence="3"/>
<dbReference type="PANTHER" id="PTHR45569">
    <property type="entry name" value="SENSOR PROTEIN KDPD"/>
    <property type="match status" value="1"/>
</dbReference>
<keyword evidence="6 13" id="KW-0812">Transmembrane</keyword>
<dbReference type="Gene3D" id="1.20.120.620">
    <property type="entry name" value="Backbone structure of the membrane domain of e. Coli histidine kinase receptor kdpd"/>
    <property type="match status" value="1"/>
</dbReference>
<dbReference type="Gene3D" id="3.40.50.300">
    <property type="entry name" value="P-loop containing nucleotide triphosphate hydrolases"/>
    <property type="match status" value="1"/>
</dbReference>
<evidence type="ECO:0000256" key="6">
    <source>
        <dbReference type="ARBA" id="ARBA00022692"/>
    </source>
</evidence>
<dbReference type="Pfam" id="PF02518">
    <property type="entry name" value="HATPase_c"/>
    <property type="match status" value="1"/>
</dbReference>
<dbReference type="GO" id="GO:0000155">
    <property type="term" value="F:phosphorelay sensor kinase activity"/>
    <property type="evidence" value="ECO:0007669"/>
    <property type="project" value="InterPro"/>
</dbReference>
<dbReference type="InterPro" id="IPR036890">
    <property type="entry name" value="HATPase_C_sf"/>
</dbReference>
<evidence type="ECO:0000313" key="16">
    <source>
        <dbReference type="Proteomes" id="UP000070080"/>
    </source>
</evidence>
<evidence type="ECO:0000256" key="1">
    <source>
        <dbReference type="ARBA" id="ARBA00000085"/>
    </source>
</evidence>
<dbReference type="SMART" id="SM00387">
    <property type="entry name" value="HATPase_c"/>
    <property type="match status" value="1"/>
</dbReference>
<keyword evidence="16" id="KW-1185">Reference proteome</keyword>
<dbReference type="AlphaFoldDB" id="A0A133YA85"/>
<feature type="transmembrane region" description="Helical" evidence="13">
    <location>
        <begin position="448"/>
        <end position="466"/>
    </location>
</feature>
<dbReference type="Gene3D" id="3.30.450.40">
    <property type="match status" value="1"/>
</dbReference>
<dbReference type="InterPro" id="IPR025201">
    <property type="entry name" value="KdpD_TM"/>
</dbReference>
<keyword evidence="4" id="KW-0597">Phosphoprotein</keyword>
<dbReference type="SMART" id="SM00388">
    <property type="entry name" value="HisKA"/>
    <property type="match status" value="1"/>
</dbReference>
<dbReference type="SUPFAM" id="SSF55874">
    <property type="entry name" value="ATPase domain of HSP90 chaperone/DNA topoisomerase II/histidine kinase"/>
    <property type="match status" value="1"/>
</dbReference>
<dbReference type="FunFam" id="3.30.565.10:FF:000006">
    <property type="entry name" value="Sensor histidine kinase WalK"/>
    <property type="match status" value="1"/>
</dbReference>
<reference evidence="16" key="1">
    <citation type="submission" date="2016-01" db="EMBL/GenBank/DDBJ databases">
        <authorList>
            <person name="Mitreva M."/>
            <person name="Pepin K.H."/>
            <person name="Mihindukulasuriya K.A."/>
            <person name="Fulton R."/>
            <person name="Fronick C."/>
            <person name="O'Laughlin M."/>
            <person name="Miner T."/>
            <person name="Herter B."/>
            <person name="Rosa B.A."/>
            <person name="Cordes M."/>
            <person name="Tomlinson C."/>
            <person name="Wollam A."/>
            <person name="Palsikar V.B."/>
            <person name="Mardis E.R."/>
            <person name="Wilson R.K."/>
        </authorList>
    </citation>
    <scope>NUCLEOTIDE SEQUENCE [LARGE SCALE GENOMIC DNA]</scope>
    <source>
        <strain evidence="16">KA00274</strain>
    </source>
</reference>
<dbReference type="SUPFAM" id="SSF47384">
    <property type="entry name" value="Homodimeric domain of signal transducing histidine kinase"/>
    <property type="match status" value="1"/>
</dbReference>
<dbReference type="PANTHER" id="PTHR45569:SF1">
    <property type="entry name" value="SENSOR PROTEIN KDPD"/>
    <property type="match status" value="1"/>
</dbReference>
<dbReference type="InterPro" id="IPR003661">
    <property type="entry name" value="HisK_dim/P_dom"/>
</dbReference>
<dbReference type="InterPro" id="IPR005467">
    <property type="entry name" value="His_kinase_dom"/>
</dbReference>
<dbReference type="Gene3D" id="3.30.565.10">
    <property type="entry name" value="Histidine kinase-like ATPase, C-terminal domain"/>
    <property type="match status" value="1"/>
</dbReference>
<evidence type="ECO:0000256" key="10">
    <source>
        <dbReference type="ARBA" id="ARBA00022989"/>
    </source>
</evidence>
<dbReference type="Gene3D" id="3.40.50.620">
    <property type="entry name" value="HUPs"/>
    <property type="match status" value="1"/>
</dbReference>
<sequence length="899" mass="99843">MSSSRLNSDELLKVIRDEEENQTKGHLKIFFGYAAGVGKTYAMLKAAHIAKNQGVDVVAGYIEPHARPETAALLNGLEILPTKEVEYNGITLHEFDIDTALKRKPQLMLVDELAHTNAQGCRHTKRYQDIKELLNAGIDVYTTVNVQHIESLCDVVASITEVFVRERIPDSLFDNADQVELVDIEPQELIDRLNAGNVYKEAQAKQAVENFFTVENLTALREIALRRCADRVNILTEYARLKSHGNYHTDEHILVCLSSSPSNAKIIRTAARMATAFKGAFTALFVETPDFSVMSEENAKRLRSNMRLAEQLGAKIETVYGEDVSFQIAEFARLSGVSKVVIGRSSGVKRHLFSKPTLTEKLIASAPNLDIHIIPDTVSNEAVYQLRKAKKRNHIIFSAADILKCIVILLASSLIGTIFENLGFAEANIITVFVLGVLVTSVITKHQIYSLISSIVSVFVFNFLFTEPKFTLQAYDQGYPITFLIMFLAAFLTGSLAIRLKNQAKQAARAAYRTKVLFDTNQLLQQSKDRNEIVSVISNQLLKLLGKDIVFYVADKEKLEEPHIFSATNESLEMCTSDNEKAVAGWVFKNNKRAGATTETLSSAKCLYFAVRVNSTVYGVVGIVMGEKPLDPFENSILQSILGECALALENEKNAREKEEAAVLAKNEQLRANLLRAISHDLRTPLTSISGNASNLLSNGESFDMDTKKQLYTDIYDDSMWLIGLVENLLAVTRIEEGRLNLNISQNLIDDVITEALHHINRKSVEHHITVENEDELLLAKMDAKLIVQVIINLVDNAIKYTPQNSHIEIRTAKHGDMAVVSVADDGEGIPDEIKPRVFDMFYSGANKIADSRRSLGLGLSLCKSIINAHGGEITVSDNQPHGTVFTFTLPLGEVKVYE</sequence>
<dbReference type="InterPro" id="IPR003594">
    <property type="entry name" value="HATPase_dom"/>
</dbReference>
<dbReference type="CDD" id="cd00082">
    <property type="entry name" value="HisKA"/>
    <property type="match status" value="1"/>
</dbReference>
<evidence type="ECO:0000256" key="7">
    <source>
        <dbReference type="ARBA" id="ARBA00022741"/>
    </source>
</evidence>
<dbReference type="InterPro" id="IPR014729">
    <property type="entry name" value="Rossmann-like_a/b/a_fold"/>
</dbReference>
<dbReference type="GO" id="GO:0005524">
    <property type="term" value="F:ATP binding"/>
    <property type="evidence" value="ECO:0007669"/>
    <property type="project" value="UniProtKB-KW"/>
</dbReference>
<dbReference type="InterPro" id="IPR052023">
    <property type="entry name" value="Histidine_kinase_KdpD"/>
</dbReference>
<evidence type="ECO:0000313" key="15">
    <source>
        <dbReference type="EMBL" id="KXB40122.1"/>
    </source>
</evidence>
<dbReference type="Proteomes" id="UP000070080">
    <property type="component" value="Unassembled WGS sequence"/>
</dbReference>
<dbReference type="CDD" id="cd01987">
    <property type="entry name" value="USP_KdpD-like"/>
    <property type="match status" value="1"/>
</dbReference>
<organism evidence="15 16">
    <name type="scientific">Amygdalobacter nucleatus</name>
    <dbReference type="NCBI Taxonomy" id="3029274"/>
    <lineage>
        <taxon>Bacteria</taxon>
        <taxon>Bacillati</taxon>
        <taxon>Bacillota</taxon>
        <taxon>Clostridia</taxon>
        <taxon>Eubacteriales</taxon>
        <taxon>Oscillospiraceae</taxon>
        <taxon>Amygdalobacter</taxon>
    </lineage>
</organism>
<keyword evidence="11" id="KW-0902">Two-component regulatory system</keyword>
<feature type="transmembrane region" description="Helical" evidence="13">
    <location>
        <begin position="478"/>
        <end position="500"/>
    </location>
</feature>
<keyword evidence="7" id="KW-0547">Nucleotide-binding</keyword>
<dbReference type="SUPFAM" id="SSF55781">
    <property type="entry name" value="GAF domain-like"/>
    <property type="match status" value="1"/>
</dbReference>
<dbReference type="InterPro" id="IPR027417">
    <property type="entry name" value="P-loop_NTPase"/>
</dbReference>
<feature type="transmembrane region" description="Helical" evidence="13">
    <location>
        <begin position="395"/>
        <end position="419"/>
    </location>
</feature>
<evidence type="ECO:0000256" key="13">
    <source>
        <dbReference type="SAM" id="Phobius"/>
    </source>
</evidence>
<dbReference type="SUPFAM" id="SSF52402">
    <property type="entry name" value="Adenine nucleotide alpha hydrolases-like"/>
    <property type="match status" value="1"/>
</dbReference>
<dbReference type="RefSeq" id="WP_066714310.1">
    <property type="nucleotide sequence ID" value="NZ_JARFNM010000001.1"/>
</dbReference>
<dbReference type="InterPro" id="IPR038318">
    <property type="entry name" value="KdpD_sf"/>
</dbReference>
<comment type="caution">
    <text evidence="15">The sequence shown here is derived from an EMBL/GenBank/DDBJ whole genome shotgun (WGS) entry which is preliminary data.</text>
</comment>
<dbReference type="Pfam" id="PF02702">
    <property type="entry name" value="KdpD"/>
    <property type="match status" value="1"/>
</dbReference>
<evidence type="ECO:0000256" key="8">
    <source>
        <dbReference type="ARBA" id="ARBA00022777"/>
    </source>
</evidence>
<feature type="transmembrane region" description="Helical" evidence="13">
    <location>
        <begin position="425"/>
        <end position="443"/>
    </location>
</feature>
<dbReference type="InterPro" id="IPR029016">
    <property type="entry name" value="GAF-like_dom_sf"/>
</dbReference>
<dbReference type="Pfam" id="PF00512">
    <property type="entry name" value="HisKA"/>
    <property type="match status" value="1"/>
</dbReference>
<dbReference type="InterPro" id="IPR003852">
    <property type="entry name" value="Sig_transdc_His_kinase_KdpD_N"/>
</dbReference>
<accession>A0A133YA85</accession>
<dbReference type="GO" id="GO:0005886">
    <property type="term" value="C:plasma membrane"/>
    <property type="evidence" value="ECO:0007669"/>
    <property type="project" value="TreeGrafter"/>
</dbReference>
<evidence type="ECO:0000256" key="12">
    <source>
        <dbReference type="ARBA" id="ARBA00023136"/>
    </source>
</evidence>
<protein>
    <recommendedName>
        <fullName evidence="3">histidine kinase</fullName>
        <ecNumber evidence="3">2.7.13.3</ecNumber>
    </recommendedName>
</protein>
<dbReference type="STRING" id="1497955.HMPREF1872_00932"/>
<dbReference type="Gene3D" id="1.10.287.130">
    <property type="match status" value="1"/>
</dbReference>
<dbReference type="OrthoDB" id="9806130at2"/>
<keyword evidence="10 13" id="KW-1133">Transmembrane helix</keyword>
<dbReference type="FunFam" id="3.40.50.300:FF:000483">
    <property type="entry name" value="Sensor histidine kinase KdpD"/>
    <property type="match status" value="1"/>
</dbReference>
<dbReference type="EMBL" id="LSCV01000031">
    <property type="protein sequence ID" value="KXB40122.1"/>
    <property type="molecule type" value="Genomic_DNA"/>
</dbReference>
<dbReference type="PROSITE" id="PS50109">
    <property type="entry name" value="HIS_KIN"/>
    <property type="match status" value="1"/>
</dbReference>
<dbReference type="GO" id="GO:0005737">
    <property type="term" value="C:cytoplasm"/>
    <property type="evidence" value="ECO:0007669"/>
    <property type="project" value="UniProtKB-ARBA"/>
</dbReference>
<dbReference type="PRINTS" id="PR00344">
    <property type="entry name" value="BCTRLSENSOR"/>
</dbReference>
<evidence type="ECO:0000256" key="9">
    <source>
        <dbReference type="ARBA" id="ARBA00022840"/>
    </source>
</evidence>
<evidence type="ECO:0000256" key="4">
    <source>
        <dbReference type="ARBA" id="ARBA00022553"/>
    </source>
</evidence>
<keyword evidence="8 15" id="KW-0418">Kinase</keyword>
<keyword evidence="5" id="KW-0808">Transferase</keyword>
<evidence type="ECO:0000256" key="2">
    <source>
        <dbReference type="ARBA" id="ARBA00004141"/>
    </source>
</evidence>
<dbReference type="InterPro" id="IPR004358">
    <property type="entry name" value="Sig_transdc_His_kin-like_C"/>
</dbReference>
<comment type="subcellular location">
    <subcellularLocation>
        <location evidence="2">Membrane</location>
        <topology evidence="2">Multi-pass membrane protein</topology>
    </subcellularLocation>
</comment>
<evidence type="ECO:0000256" key="11">
    <source>
        <dbReference type="ARBA" id="ARBA00023012"/>
    </source>
</evidence>
<evidence type="ECO:0000259" key="14">
    <source>
        <dbReference type="PROSITE" id="PS50109"/>
    </source>
</evidence>
<evidence type="ECO:0000256" key="5">
    <source>
        <dbReference type="ARBA" id="ARBA00022679"/>
    </source>
</evidence>
<comment type="catalytic activity">
    <reaction evidence="1">
        <text>ATP + protein L-histidine = ADP + protein N-phospho-L-histidine.</text>
        <dbReference type="EC" id="2.7.13.3"/>
    </reaction>
</comment>
<dbReference type="InterPro" id="IPR036097">
    <property type="entry name" value="HisK_dim/P_sf"/>
</dbReference>
<keyword evidence="12 13" id="KW-0472">Membrane</keyword>